<evidence type="ECO:0000256" key="7">
    <source>
        <dbReference type="SAM" id="Phobius"/>
    </source>
</evidence>
<dbReference type="InterPro" id="IPR050250">
    <property type="entry name" value="Macrolide_Exporter_MacB"/>
</dbReference>
<dbReference type="GO" id="GO:0022857">
    <property type="term" value="F:transmembrane transporter activity"/>
    <property type="evidence" value="ECO:0007669"/>
    <property type="project" value="TreeGrafter"/>
</dbReference>
<evidence type="ECO:0000259" key="8">
    <source>
        <dbReference type="Pfam" id="PF02687"/>
    </source>
</evidence>
<dbReference type="InterPro" id="IPR003838">
    <property type="entry name" value="ABC3_permease_C"/>
</dbReference>
<feature type="transmembrane region" description="Helical" evidence="7">
    <location>
        <begin position="379"/>
        <end position="403"/>
    </location>
</feature>
<feature type="transmembrane region" description="Helical" evidence="7">
    <location>
        <begin position="295"/>
        <end position="320"/>
    </location>
</feature>
<evidence type="ECO:0000313" key="10">
    <source>
        <dbReference type="EMBL" id="OYO14564.1"/>
    </source>
</evidence>
<organism evidence="10 11">
    <name type="scientific">Enemella evansiae</name>
    <dbReference type="NCBI Taxonomy" id="2016499"/>
    <lineage>
        <taxon>Bacteria</taxon>
        <taxon>Bacillati</taxon>
        <taxon>Actinomycetota</taxon>
        <taxon>Actinomycetes</taxon>
        <taxon>Propionibacteriales</taxon>
        <taxon>Propionibacteriaceae</taxon>
        <taxon>Enemella</taxon>
    </lineage>
</organism>
<feature type="domain" description="ABC3 transporter permease C-terminal" evidence="8">
    <location>
        <begin position="246"/>
        <end position="362"/>
    </location>
</feature>
<sequence>MRRVRQLLSAGLAIALGVAFVATTLLFTASANKSVADAAASPVEGSAVVVGGTSGAEPVLVSADQVRAIQRVPGVTGVRPVVKTTLLAGNGAYPSAVQAQTLPALDEQTRLTSGRLPGGPEEVLIDQQAATEFKTQAGGKLVVQTEEGPRTLQVSGVLSPGANVVSGQHDSLLFAADPLLFELRGMTGYDDVYISGTDPEELRTRIAELPGVAGSKLTVRTGEQEIAARVASYSKGTEALATFLLAFGAVSMFVAALVIANTFSILVVQRTRELGLLRCVGATRQQVFRRVLGEAAGLGVVASVVGVLIGIGLTTIGVRLAEGMMSLTGVALAWWALLVPIVLGVLITVLSAIRPARAATRVAPLAALRPIGVTEGRRAGVVAAVLGVLLFLAGAAGLVVGATSHSVGVGIAGGVLNFVGVLLLARMLVPALVGALGPLLRVAGPTGTMAVANARRNPARAAATASALLVGVALIAMMVTGAATAQRSTQIAIDRQFPVDAQLNSAEPFTAQQLDEVRRVDGVRGVVTMRTAALPITGANGQAQNRGVVAVPAEARSVVNRPQLVESITDTTLVAGEKSGWRAGEKVRLGEPGRQVELSVVLSPEADALLVSDATGDRLGMPAASQAWVGFDPDTDGEALERQIAEVAGPGVEVMGIASIRAMMTQIVDLALQIVTALLGVAVIIALVGVGNTLGLSVLERTRESALLRALGLTRGQLRGMLGLEALSLGLVAVVLGAALGIGYGIAASYALIGGQLPVQVAVPWLRLLLMVAVALVAAWLASVLPARRAAKVAPAAAMAVE</sequence>
<feature type="transmembrane region" description="Helical" evidence="7">
    <location>
        <begin position="461"/>
        <end position="483"/>
    </location>
</feature>
<keyword evidence="2" id="KW-1003">Cell membrane</keyword>
<keyword evidence="11" id="KW-1185">Reference proteome</keyword>
<dbReference type="AlphaFoldDB" id="A0A255GNI9"/>
<comment type="similarity">
    <text evidence="6">Belongs to the ABC-4 integral membrane protein family.</text>
</comment>
<evidence type="ECO:0000259" key="9">
    <source>
        <dbReference type="Pfam" id="PF12704"/>
    </source>
</evidence>
<dbReference type="OrthoDB" id="9780560at2"/>
<evidence type="ECO:0000256" key="5">
    <source>
        <dbReference type="ARBA" id="ARBA00023136"/>
    </source>
</evidence>
<evidence type="ECO:0000256" key="3">
    <source>
        <dbReference type="ARBA" id="ARBA00022692"/>
    </source>
</evidence>
<keyword evidence="4 7" id="KW-1133">Transmembrane helix</keyword>
<dbReference type="RefSeq" id="WP_094405323.1">
    <property type="nucleotide sequence ID" value="NZ_NMVO01000012.1"/>
</dbReference>
<feature type="transmembrane region" description="Helical" evidence="7">
    <location>
        <begin position="415"/>
        <end position="440"/>
    </location>
</feature>
<comment type="subcellular location">
    <subcellularLocation>
        <location evidence="1">Cell membrane</location>
        <topology evidence="1">Multi-pass membrane protein</topology>
    </subcellularLocation>
</comment>
<feature type="transmembrane region" description="Helical" evidence="7">
    <location>
        <begin position="243"/>
        <end position="268"/>
    </location>
</feature>
<dbReference type="Proteomes" id="UP000215896">
    <property type="component" value="Unassembled WGS sequence"/>
</dbReference>
<accession>A0A255GNI9</accession>
<dbReference type="PANTHER" id="PTHR30572:SF4">
    <property type="entry name" value="ABC TRANSPORTER PERMEASE YTRF"/>
    <property type="match status" value="1"/>
</dbReference>
<dbReference type="InterPro" id="IPR025857">
    <property type="entry name" value="MacB_PCD"/>
</dbReference>
<gene>
    <name evidence="10" type="ORF">CGZ94_08235</name>
</gene>
<keyword evidence="5 7" id="KW-0472">Membrane</keyword>
<dbReference type="PANTHER" id="PTHR30572">
    <property type="entry name" value="MEMBRANE COMPONENT OF TRANSPORTER-RELATED"/>
    <property type="match status" value="1"/>
</dbReference>
<dbReference type="GO" id="GO:0005886">
    <property type="term" value="C:plasma membrane"/>
    <property type="evidence" value="ECO:0007669"/>
    <property type="project" value="UniProtKB-SubCell"/>
</dbReference>
<feature type="domain" description="MacB-like periplasmic core" evidence="9">
    <location>
        <begin position="12"/>
        <end position="176"/>
    </location>
</feature>
<evidence type="ECO:0000256" key="2">
    <source>
        <dbReference type="ARBA" id="ARBA00022475"/>
    </source>
</evidence>
<reference evidence="10 11" key="1">
    <citation type="submission" date="2017-07" db="EMBL/GenBank/DDBJ databases">
        <title>Draft whole genome sequences of clinical Proprionibacteriaceae strains.</title>
        <authorList>
            <person name="Bernier A.-M."/>
            <person name="Bernard K."/>
            <person name="Domingo M.-C."/>
        </authorList>
    </citation>
    <scope>NUCLEOTIDE SEQUENCE [LARGE SCALE GENOMIC DNA]</scope>
    <source>
        <strain evidence="10 11">NML 030167</strain>
    </source>
</reference>
<feature type="transmembrane region" description="Helical" evidence="7">
    <location>
        <begin position="765"/>
        <end position="785"/>
    </location>
</feature>
<dbReference type="Pfam" id="PF12704">
    <property type="entry name" value="MacB_PCD"/>
    <property type="match status" value="1"/>
</dbReference>
<feature type="transmembrane region" description="Helical" evidence="7">
    <location>
        <begin position="670"/>
        <end position="699"/>
    </location>
</feature>
<proteinExistence type="inferred from homology"/>
<feature type="transmembrane region" description="Helical" evidence="7">
    <location>
        <begin position="332"/>
        <end position="353"/>
    </location>
</feature>
<evidence type="ECO:0000256" key="1">
    <source>
        <dbReference type="ARBA" id="ARBA00004651"/>
    </source>
</evidence>
<protein>
    <recommendedName>
        <fullName evidence="12">FtsX-like permease family protein</fullName>
    </recommendedName>
</protein>
<evidence type="ECO:0000256" key="4">
    <source>
        <dbReference type="ARBA" id="ARBA00022989"/>
    </source>
</evidence>
<keyword evidence="3 7" id="KW-0812">Transmembrane</keyword>
<name>A0A255GNI9_9ACTN</name>
<evidence type="ECO:0000313" key="11">
    <source>
        <dbReference type="Proteomes" id="UP000215896"/>
    </source>
</evidence>
<dbReference type="EMBL" id="NMVO01000012">
    <property type="protein sequence ID" value="OYO14564.1"/>
    <property type="molecule type" value="Genomic_DNA"/>
</dbReference>
<feature type="domain" description="ABC3 transporter permease C-terminal" evidence="8">
    <location>
        <begin position="678"/>
        <end position="794"/>
    </location>
</feature>
<dbReference type="Pfam" id="PF02687">
    <property type="entry name" value="FtsX"/>
    <property type="match status" value="2"/>
</dbReference>
<comment type="caution">
    <text evidence="10">The sequence shown here is derived from an EMBL/GenBank/DDBJ whole genome shotgun (WGS) entry which is preliminary data.</text>
</comment>
<evidence type="ECO:0008006" key="12">
    <source>
        <dbReference type="Google" id="ProtNLM"/>
    </source>
</evidence>
<evidence type="ECO:0000256" key="6">
    <source>
        <dbReference type="ARBA" id="ARBA00038076"/>
    </source>
</evidence>
<feature type="transmembrane region" description="Helical" evidence="7">
    <location>
        <begin position="720"/>
        <end position="753"/>
    </location>
</feature>